<comment type="similarity">
    <text evidence="2">Belongs to the oxidase-dependent Fe transporter (OFeT) (TC 9.A.10.1) family.</text>
</comment>
<feature type="transmembrane region" description="Helical" evidence="8">
    <location>
        <begin position="216"/>
        <end position="237"/>
    </location>
</feature>
<keyword evidence="6 8" id="KW-0472">Membrane</keyword>
<comment type="subcellular location">
    <subcellularLocation>
        <location evidence="1">Membrane</location>
        <topology evidence="1">Multi-pass membrane protein</topology>
    </subcellularLocation>
</comment>
<keyword evidence="5 8" id="KW-1133">Transmembrane helix</keyword>
<evidence type="ECO:0000313" key="10">
    <source>
        <dbReference type="Proteomes" id="UP000053477"/>
    </source>
</evidence>
<feature type="transmembrane region" description="Helical" evidence="8">
    <location>
        <begin position="116"/>
        <end position="140"/>
    </location>
</feature>
<feature type="transmembrane region" description="Helical" evidence="8">
    <location>
        <begin position="6"/>
        <end position="32"/>
    </location>
</feature>
<dbReference type="FunCoup" id="A0A0H2SRS7">
    <property type="interactions" value="51"/>
</dbReference>
<organism evidence="9 10">
    <name type="scientific">Schizopora paradoxa</name>
    <dbReference type="NCBI Taxonomy" id="27342"/>
    <lineage>
        <taxon>Eukaryota</taxon>
        <taxon>Fungi</taxon>
        <taxon>Dikarya</taxon>
        <taxon>Basidiomycota</taxon>
        <taxon>Agaricomycotina</taxon>
        <taxon>Agaricomycetes</taxon>
        <taxon>Hymenochaetales</taxon>
        <taxon>Schizoporaceae</taxon>
        <taxon>Schizopora</taxon>
    </lineage>
</organism>
<evidence type="ECO:0000256" key="7">
    <source>
        <dbReference type="SAM" id="MobiDB-lite"/>
    </source>
</evidence>
<proteinExistence type="inferred from homology"/>
<dbReference type="Proteomes" id="UP000053477">
    <property type="component" value="Unassembled WGS sequence"/>
</dbReference>
<dbReference type="GO" id="GO:0015093">
    <property type="term" value="F:ferrous iron transmembrane transporter activity"/>
    <property type="evidence" value="ECO:0007669"/>
    <property type="project" value="TreeGrafter"/>
</dbReference>
<evidence type="ECO:0000313" key="9">
    <source>
        <dbReference type="EMBL" id="KLO19811.1"/>
    </source>
</evidence>
<feature type="compositionally biased region" description="Basic and acidic residues" evidence="7">
    <location>
        <begin position="435"/>
        <end position="445"/>
    </location>
</feature>
<feature type="transmembrane region" description="Helical" evidence="8">
    <location>
        <begin position="351"/>
        <end position="384"/>
    </location>
</feature>
<evidence type="ECO:0000256" key="1">
    <source>
        <dbReference type="ARBA" id="ARBA00004141"/>
    </source>
</evidence>
<protein>
    <submittedName>
        <fullName evidence="9">Iron permease FTR1</fullName>
    </submittedName>
</protein>
<dbReference type="STRING" id="27342.A0A0H2SRS7"/>
<evidence type="ECO:0000256" key="5">
    <source>
        <dbReference type="ARBA" id="ARBA00022989"/>
    </source>
</evidence>
<evidence type="ECO:0000256" key="4">
    <source>
        <dbReference type="ARBA" id="ARBA00022692"/>
    </source>
</evidence>
<dbReference type="Pfam" id="PF03239">
    <property type="entry name" value="FTR1"/>
    <property type="match status" value="1"/>
</dbReference>
<keyword evidence="3" id="KW-0410">Iron transport</keyword>
<evidence type="ECO:0000256" key="2">
    <source>
        <dbReference type="ARBA" id="ARBA00008333"/>
    </source>
</evidence>
<dbReference type="GO" id="GO:0033573">
    <property type="term" value="C:high-affinity iron permease complex"/>
    <property type="evidence" value="ECO:0007669"/>
    <property type="project" value="InterPro"/>
</dbReference>
<evidence type="ECO:0000256" key="3">
    <source>
        <dbReference type="ARBA" id="ARBA00022496"/>
    </source>
</evidence>
<feature type="transmembrane region" description="Helical" evidence="8">
    <location>
        <begin position="152"/>
        <end position="175"/>
    </location>
</feature>
<feature type="region of interest" description="Disordered" evidence="7">
    <location>
        <begin position="397"/>
        <end position="470"/>
    </location>
</feature>
<accession>A0A0H2SRS7</accession>
<dbReference type="PANTHER" id="PTHR31632">
    <property type="entry name" value="IRON TRANSPORTER FTH1"/>
    <property type="match status" value="1"/>
</dbReference>
<dbReference type="AlphaFoldDB" id="A0A0H2SRS7"/>
<keyword evidence="3" id="KW-0408">Iron</keyword>
<feature type="compositionally biased region" description="Basic and acidic residues" evidence="7">
    <location>
        <begin position="404"/>
        <end position="425"/>
    </location>
</feature>
<sequence>MARNLFSVPIFFIVFRETLEAVIIISVLLGLVEQLVREDPLEKRLDQSSTPSIEGSGEKTTEVGHDTHVLTTQRATVQAPWYKKLLPNRGGSALSSQPDEAELEKRILIRKLRIQIILGSAIGLVLALALGGAFIAVWFTQASNLWAKSEELWEGIFSLIASIIILVMGVTMLRLEGKRVKWRIKLMAAFEQKGIARANGTDMEAGEMRDVKAGRWALLLLPLITVLREGIEAVVFVGGVSLGQPAASIPIAAICGIFAGLICGWLIYAFGTRATLTTFMVVMTNFILLIGAGLFCKAVGDFQENAFNHLLGADVDDAGGDGPGSFDVRGNVWHLDCCNPEDTSGNSGEGWLIFGAIFGWTNSATLGTVLSYVFYWLVAIGILIHMKWSEGRTSVFGRKSRRGREREARQLERESAEREAEKERMVQPPPMVMTHDYKEPEHVVGEESEENAPDVSEVVHLERTRTHNSE</sequence>
<evidence type="ECO:0000256" key="8">
    <source>
        <dbReference type="SAM" id="Phobius"/>
    </source>
</evidence>
<keyword evidence="4 8" id="KW-0812">Transmembrane</keyword>
<dbReference type="EMBL" id="KQ085884">
    <property type="protein sequence ID" value="KLO19811.1"/>
    <property type="molecule type" value="Genomic_DNA"/>
</dbReference>
<keyword evidence="3" id="KW-0813">Transport</keyword>
<dbReference type="InterPro" id="IPR004923">
    <property type="entry name" value="FTR1/Fip1/EfeU"/>
</dbReference>
<keyword evidence="3" id="KW-0406">Ion transport</keyword>
<feature type="transmembrane region" description="Helical" evidence="8">
    <location>
        <begin position="249"/>
        <end position="271"/>
    </location>
</feature>
<name>A0A0H2SRS7_9AGAM</name>
<evidence type="ECO:0000256" key="6">
    <source>
        <dbReference type="ARBA" id="ARBA00023136"/>
    </source>
</evidence>
<dbReference type="InParanoid" id="A0A0H2SRS7"/>
<dbReference type="OrthoDB" id="4364at2759"/>
<feature type="compositionally biased region" description="Basic and acidic residues" evidence="7">
    <location>
        <begin position="457"/>
        <end position="470"/>
    </location>
</feature>
<feature type="transmembrane region" description="Helical" evidence="8">
    <location>
        <begin position="278"/>
        <end position="300"/>
    </location>
</feature>
<keyword evidence="10" id="KW-1185">Reference proteome</keyword>
<gene>
    <name evidence="9" type="ORF">SCHPADRAFT_924122</name>
</gene>
<dbReference type="PANTHER" id="PTHR31632:SF2">
    <property type="entry name" value="PLASMA MEMBRANE IRON PERMEASE"/>
    <property type="match status" value="1"/>
</dbReference>
<reference evidence="9 10" key="1">
    <citation type="submission" date="2015-04" db="EMBL/GenBank/DDBJ databases">
        <title>Complete genome sequence of Schizopora paradoxa KUC8140, a cosmopolitan wood degrader in East Asia.</title>
        <authorList>
            <consortium name="DOE Joint Genome Institute"/>
            <person name="Min B."/>
            <person name="Park H."/>
            <person name="Jang Y."/>
            <person name="Kim J.-J."/>
            <person name="Kim K.H."/>
            <person name="Pangilinan J."/>
            <person name="Lipzen A."/>
            <person name="Riley R."/>
            <person name="Grigoriev I.V."/>
            <person name="Spatafora J.W."/>
            <person name="Choi I.-G."/>
        </authorList>
    </citation>
    <scope>NUCLEOTIDE SEQUENCE [LARGE SCALE GENOMIC DNA]</scope>
    <source>
        <strain evidence="9 10">KUC8140</strain>
    </source>
</reference>